<proteinExistence type="predicted"/>
<keyword evidence="1" id="KW-1133">Transmembrane helix</keyword>
<accession>A0ABT9H4M0</accession>
<feature type="transmembrane region" description="Helical" evidence="1">
    <location>
        <begin position="281"/>
        <end position="302"/>
    </location>
</feature>
<sequence>MQLPDRVHSGPLARRLLLVWAMLAALTLAFTLERLLSLELRGDDALRLVQVRDLIGGQPWFDLHQYRIDPPQGVPMHWSRLVDGPIAAVLLVLTPLLGATNAEIAAMVIVPLLTLAATIAFVGCAASRLFDLRTAGFAALTIGLLSPVLFQLQPTRLDHHGWQLAATAAAVLGLALRTRKGAWLAGMAMALGCTISLEMVPLSAAFAGYFALRWLEDSAQRWELVGYLQALAGGLILAFAIALGPNLKQYCDAIGPAYLAFFAFVALAVTAVARFPLLSPLVLGALLGVAGAGGVAIFAGLAPQCLGSPFASLDPVVRDYWYLLVLEGRPAWEQSAEVAVPPLIQIALALAATGLLATRGSGASRWFWRHYAVLLTASLVLGLITWRSMGFAGILATLPLGWFVAHVLARLERFEGLVPKLVTLAGLVLVLMPSLGFAVAERLRPEPAYVVQAGATGPLQAGAKNDCSDSRELARLNGLPRGEILSLFDRGPAILMHTHHRVTATGHHRAGPAMADALNTYLSDPEEARMVAQSRGADYLLICTDISEAEAYAQARPKGLAARLMRGETPGWLQPIAGFTKGPLRVWRIMPDGSPSPRR</sequence>
<dbReference type="RefSeq" id="WP_305928386.1">
    <property type="nucleotide sequence ID" value="NZ_JAVAIL010000001.1"/>
</dbReference>
<organism evidence="2 3">
    <name type="scientific">Qipengyuania benthica</name>
    <dbReference type="NCBI Taxonomy" id="3067651"/>
    <lineage>
        <taxon>Bacteria</taxon>
        <taxon>Pseudomonadati</taxon>
        <taxon>Pseudomonadota</taxon>
        <taxon>Alphaproteobacteria</taxon>
        <taxon>Sphingomonadales</taxon>
        <taxon>Erythrobacteraceae</taxon>
        <taxon>Qipengyuania</taxon>
    </lineage>
</organism>
<keyword evidence="1" id="KW-0472">Membrane</keyword>
<dbReference type="EMBL" id="JAVAIL010000001">
    <property type="protein sequence ID" value="MDP4538243.1"/>
    <property type="molecule type" value="Genomic_DNA"/>
</dbReference>
<keyword evidence="3" id="KW-1185">Reference proteome</keyword>
<feature type="transmembrane region" description="Helical" evidence="1">
    <location>
        <begin position="390"/>
        <end position="409"/>
    </location>
</feature>
<reference evidence="2 3" key="1">
    <citation type="submission" date="2023-08" db="EMBL/GenBank/DDBJ databases">
        <title>genomic of DY56.</title>
        <authorList>
            <person name="Wang Y."/>
        </authorList>
    </citation>
    <scope>NUCLEOTIDE SEQUENCE [LARGE SCALE GENOMIC DNA]</scope>
    <source>
        <strain evidence="2 3">DY56-A-20</strain>
    </source>
</reference>
<feature type="transmembrane region" description="Helical" evidence="1">
    <location>
        <begin position="159"/>
        <end position="176"/>
    </location>
</feature>
<keyword evidence="1" id="KW-0812">Transmembrane</keyword>
<feature type="transmembrane region" description="Helical" evidence="1">
    <location>
        <begin position="188"/>
        <end position="212"/>
    </location>
</feature>
<evidence type="ECO:0000256" key="1">
    <source>
        <dbReference type="SAM" id="Phobius"/>
    </source>
</evidence>
<comment type="caution">
    <text evidence="2">The sequence shown here is derived from an EMBL/GenBank/DDBJ whole genome shotgun (WGS) entry which is preliminary data.</text>
</comment>
<feature type="transmembrane region" description="Helical" evidence="1">
    <location>
        <begin position="135"/>
        <end position="153"/>
    </location>
</feature>
<feature type="transmembrane region" description="Helical" evidence="1">
    <location>
        <begin position="224"/>
        <end position="244"/>
    </location>
</feature>
<evidence type="ECO:0008006" key="4">
    <source>
        <dbReference type="Google" id="ProtNLM"/>
    </source>
</evidence>
<feature type="transmembrane region" description="Helical" evidence="1">
    <location>
        <begin position="366"/>
        <end position="384"/>
    </location>
</feature>
<name>A0ABT9H4M0_9SPHN</name>
<feature type="transmembrane region" description="Helical" evidence="1">
    <location>
        <begin position="256"/>
        <end position="275"/>
    </location>
</feature>
<evidence type="ECO:0000313" key="3">
    <source>
        <dbReference type="Proteomes" id="UP001235664"/>
    </source>
</evidence>
<protein>
    <recommendedName>
        <fullName evidence="4">AcrB/AcrD/AcrF family protein</fullName>
    </recommendedName>
</protein>
<feature type="transmembrane region" description="Helical" evidence="1">
    <location>
        <begin position="104"/>
        <end position="123"/>
    </location>
</feature>
<feature type="transmembrane region" description="Helical" evidence="1">
    <location>
        <begin position="421"/>
        <end position="440"/>
    </location>
</feature>
<gene>
    <name evidence="2" type="ORF">Q9K01_01195</name>
</gene>
<feature type="transmembrane region" description="Helical" evidence="1">
    <location>
        <begin position="12"/>
        <end position="32"/>
    </location>
</feature>
<evidence type="ECO:0000313" key="2">
    <source>
        <dbReference type="EMBL" id="MDP4538243.1"/>
    </source>
</evidence>
<dbReference type="Proteomes" id="UP001235664">
    <property type="component" value="Unassembled WGS sequence"/>
</dbReference>